<evidence type="ECO:0000313" key="1">
    <source>
        <dbReference type="EMBL" id="KAK7197091.1"/>
    </source>
</evidence>
<dbReference type="AlphaFoldDB" id="A0AAW0EUB5"/>
<keyword evidence="2" id="KW-1185">Reference proteome</keyword>
<dbReference type="Proteomes" id="UP001430356">
    <property type="component" value="Unassembled WGS sequence"/>
</dbReference>
<name>A0AAW0EUB5_9TRYP</name>
<comment type="caution">
    <text evidence="1">The sequence shown here is derived from an EMBL/GenBank/DDBJ whole genome shotgun (WGS) entry which is preliminary data.</text>
</comment>
<sequence length="416" mass="45560">MWHTQRVLGTCLRRSARPAAAAGVATPLRLRASVASSDAAAGPVCLHYTCRLLRSICAQSQSEEVKHRRLRGAVLRLESSVVDSFSAAMAPLAAGERRELMLRWLRSMASATRYLHRQEASSFMEADGVEVGRFSPRAPRHARHDTDDGETWSGASPYFSLATSDLLCLCVRECAMADARTDHATLRELLGCAVQLELGDVEVLQHIVHALTKADACRNQSPSEQVQLLCHVSLAVKRCKLPTPPLDRVLCVLPRATLNARESLQVLSSLHRLKHAHAIDVVASVSRKAARQAEEYNGKDVVFALEAAALLPGCSDVFVGCVLRRTGTLAATMTSQQLGAVCKYVALLNPSRHQNTLAHSCGAELRCLLPLLVERAETLVGTLSMNEARYVLRCLREHKVRHSLLFSRLTPVTEDT</sequence>
<organism evidence="1 2">
    <name type="scientific">Novymonas esmeraldas</name>
    <dbReference type="NCBI Taxonomy" id="1808958"/>
    <lineage>
        <taxon>Eukaryota</taxon>
        <taxon>Discoba</taxon>
        <taxon>Euglenozoa</taxon>
        <taxon>Kinetoplastea</taxon>
        <taxon>Metakinetoplastina</taxon>
        <taxon>Trypanosomatida</taxon>
        <taxon>Trypanosomatidae</taxon>
        <taxon>Novymonas</taxon>
    </lineage>
</organism>
<dbReference type="EMBL" id="JAECZO010000095">
    <property type="protein sequence ID" value="KAK7197091.1"/>
    <property type="molecule type" value="Genomic_DNA"/>
</dbReference>
<reference evidence="1 2" key="1">
    <citation type="journal article" date="2021" name="MBio">
        <title>A New Model Trypanosomatid, Novymonas esmeraldas: Genomic Perception of Its 'Candidatus Pandoraea novymonadis' Endosymbiont.</title>
        <authorList>
            <person name="Zakharova A."/>
            <person name="Saura A."/>
            <person name="Butenko A."/>
            <person name="Podesvova L."/>
            <person name="Warmusova S."/>
            <person name="Kostygov A.Y."/>
            <person name="Nenarokova A."/>
            <person name="Lukes J."/>
            <person name="Opperdoes F.R."/>
            <person name="Yurchenko V."/>
        </authorList>
    </citation>
    <scope>NUCLEOTIDE SEQUENCE [LARGE SCALE GENOMIC DNA]</scope>
    <source>
        <strain evidence="1 2">E262AT.01</strain>
    </source>
</reference>
<gene>
    <name evidence="1" type="ORF">NESM_000654100</name>
</gene>
<proteinExistence type="predicted"/>
<accession>A0AAW0EUB5</accession>
<evidence type="ECO:0000313" key="2">
    <source>
        <dbReference type="Proteomes" id="UP001430356"/>
    </source>
</evidence>
<protein>
    <submittedName>
        <fullName evidence="1">Uncharacterized protein</fullName>
    </submittedName>
</protein>